<feature type="compositionally biased region" description="Basic and acidic residues" evidence="1">
    <location>
        <begin position="159"/>
        <end position="169"/>
    </location>
</feature>
<evidence type="ECO:0000313" key="3">
    <source>
        <dbReference type="Proteomes" id="UP000678499"/>
    </source>
</evidence>
<reference evidence="2" key="1">
    <citation type="submission" date="2020-11" db="EMBL/GenBank/DDBJ databases">
        <authorList>
            <person name="Tran Van P."/>
        </authorList>
    </citation>
    <scope>NUCLEOTIDE SEQUENCE</scope>
</reference>
<feature type="region of interest" description="Disordered" evidence="1">
    <location>
        <begin position="159"/>
        <end position="265"/>
    </location>
</feature>
<keyword evidence="3" id="KW-1185">Reference proteome</keyword>
<accession>A0A7R9BV46</accession>
<dbReference type="OrthoDB" id="242257at2759"/>
<protein>
    <submittedName>
        <fullName evidence="2">Uncharacterized protein</fullName>
    </submittedName>
</protein>
<dbReference type="Proteomes" id="UP000678499">
    <property type="component" value="Unassembled WGS sequence"/>
</dbReference>
<proteinExistence type="predicted"/>
<dbReference type="EMBL" id="CAJPEX010003544">
    <property type="protein sequence ID" value="CAG0922316.1"/>
    <property type="molecule type" value="Genomic_DNA"/>
</dbReference>
<gene>
    <name evidence="2" type="ORF">NMOB1V02_LOCUS9794</name>
</gene>
<dbReference type="EMBL" id="OA885581">
    <property type="protein sequence ID" value="CAD7282164.1"/>
    <property type="molecule type" value="Genomic_DNA"/>
</dbReference>
<name>A0A7R9BV46_9CRUS</name>
<feature type="compositionally biased region" description="Acidic residues" evidence="1">
    <location>
        <begin position="173"/>
        <end position="185"/>
    </location>
</feature>
<dbReference type="AlphaFoldDB" id="A0A7R9BV46"/>
<feature type="compositionally biased region" description="Pro residues" evidence="1">
    <location>
        <begin position="230"/>
        <end position="252"/>
    </location>
</feature>
<feature type="compositionally biased region" description="Low complexity" evidence="1">
    <location>
        <begin position="197"/>
        <end position="215"/>
    </location>
</feature>
<sequence>MSVDKFENEDVLALLAEFFGRLSKPLLQAGGHGTCICQCQSAKIVTRKTIPMQVDGEACRVKPSIIHLSVLNKAHVVTKRRGRTSHPDGECLQPAEKHTQDDAAVWVPQSNGSGGCVVCRRRGSEQTPSPSAPLGGRTARPPFCKICERSNSDSAVFRSMRDQRRRMQLESDTASELDVCDSDGDVLDHRPHPPPSGTTSTTPTTTTTSSSSSSSVLVAQMTPPAHSTPLPSPPPPPPPPAPASPVSPPQPPAGGGGDERRSQTP</sequence>
<evidence type="ECO:0000313" key="2">
    <source>
        <dbReference type="EMBL" id="CAD7282164.1"/>
    </source>
</evidence>
<evidence type="ECO:0000256" key="1">
    <source>
        <dbReference type="SAM" id="MobiDB-lite"/>
    </source>
</evidence>
<feature type="region of interest" description="Disordered" evidence="1">
    <location>
        <begin position="119"/>
        <end position="145"/>
    </location>
</feature>
<organism evidence="2">
    <name type="scientific">Notodromas monacha</name>
    <dbReference type="NCBI Taxonomy" id="399045"/>
    <lineage>
        <taxon>Eukaryota</taxon>
        <taxon>Metazoa</taxon>
        <taxon>Ecdysozoa</taxon>
        <taxon>Arthropoda</taxon>
        <taxon>Crustacea</taxon>
        <taxon>Oligostraca</taxon>
        <taxon>Ostracoda</taxon>
        <taxon>Podocopa</taxon>
        <taxon>Podocopida</taxon>
        <taxon>Cypridocopina</taxon>
        <taxon>Cypridoidea</taxon>
        <taxon>Cyprididae</taxon>
        <taxon>Notodromas</taxon>
    </lineage>
</organism>